<dbReference type="GO" id="GO:0032259">
    <property type="term" value="P:methylation"/>
    <property type="evidence" value="ECO:0007669"/>
    <property type="project" value="UniProtKB-KW"/>
</dbReference>
<dbReference type="Proteomes" id="UP001634154">
    <property type="component" value="Unassembled WGS sequence"/>
</dbReference>
<comment type="similarity">
    <text evidence="1">Belongs to the N(4)/N(6)-methyltransferase family.</text>
</comment>
<evidence type="ECO:0000313" key="10">
    <source>
        <dbReference type="Proteomes" id="UP001634154"/>
    </source>
</evidence>
<evidence type="ECO:0000256" key="4">
    <source>
        <dbReference type="ARBA" id="ARBA00022679"/>
    </source>
</evidence>
<dbReference type="GO" id="GO:0008168">
    <property type="term" value="F:methyltransferase activity"/>
    <property type="evidence" value="ECO:0007669"/>
    <property type="project" value="UniProtKB-KW"/>
</dbReference>
<dbReference type="InterPro" id="IPR002052">
    <property type="entry name" value="DNA_methylase_N6_adenine_CS"/>
</dbReference>
<dbReference type="InterPro" id="IPR011639">
    <property type="entry name" value="MethylTrfase_TaqI-like_dom"/>
</dbReference>
<sequence length="531" mass="62446">MSINNKETGSYYTPEILSDFLSDHILNNFFNEKKTIKILEPSCGDGIFVKSLIKKSNKKISFTICDINEDELNKTLAFVRHNKIKVDRVFNDDYLKKDNEKYDLVIGNPPYISKQHLNTEQILRIGDIVKANTGHTGEVKNIWPAFLIKNTLELNDNGVLCLVLPAELLQVKYTESIRKYILENFHKIEIFAFNELIFDNIEQDVIVFIGVKKRAVENNNVSFFQVQKLDDLKIPDYAEKNSNVNRKRLDKWTNYILSEEELDFIIDVTEKLNFKKVNHYCDKAEVGIVTAANDYFISTYEKIENIGLKKFSKEILRKSNLLKNSIILDKEDFSQIISDNKPAFLIDIKREDIHHKVVKDYLSTGVELEISGRYKMKKRNNWYEIPSTWSSDIFFVKRCHLYPKLIYNPENYLLTDSFYRIIMKKEYNVEHFVYSFYNTLTFIYAELEGRFYGGGVLELTPNEFKKVYMPYIDNGNLNELNLKFKSKNDIEAILKFNDEIILKNLNADEREKLTSIWKKLFHRRLKSTPLV</sequence>
<dbReference type="PANTHER" id="PTHR33841">
    <property type="entry name" value="DNA METHYLTRANSFERASE YEEA-RELATED"/>
    <property type="match status" value="1"/>
</dbReference>
<evidence type="ECO:0000313" key="9">
    <source>
        <dbReference type="EMBL" id="MFN1217140.1"/>
    </source>
</evidence>
<dbReference type="Pfam" id="PF07669">
    <property type="entry name" value="Eco57I"/>
    <property type="match status" value="1"/>
</dbReference>
<dbReference type="PROSITE" id="PS00092">
    <property type="entry name" value="N6_MTASE"/>
    <property type="match status" value="1"/>
</dbReference>
<dbReference type="RefSeq" id="WP_409356473.1">
    <property type="nucleotide sequence ID" value="NZ_JBJXVJ010000002.1"/>
</dbReference>
<comment type="catalytic activity">
    <reaction evidence="6">
        <text>a 2'-deoxyadenosine in DNA + S-adenosyl-L-methionine = an N(6)-methyl-2'-deoxyadenosine in DNA + S-adenosyl-L-homocysteine + H(+)</text>
        <dbReference type="Rhea" id="RHEA:15197"/>
        <dbReference type="Rhea" id="RHEA-COMP:12418"/>
        <dbReference type="Rhea" id="RHEA-COMP:12419"/>
        <dbReference type="ChEBI" id="CHEBI:15378"/>
        <dbReference type="ChEBI" id="CHEBI:57856"/>
        <dbReference type="ChEBI" id="CHEBI:59789"/>
        <dbReference type="ChEBI" id="CHEBI:90615"/>
        <dbReference type="ChEBI" id="CHEBI:90616"/>
        <dbReference type="EC" id="2.1.1.72"/>
    </reaction>
</comment>
<dbReference type="Gene3D" id="3.40.50.150">
    <property type="entry name" value="Vaccinia Virus protein VP39"/>
    <property type="match status" value="1"/>
</dbReference>
<feature type="domain" description="Type II methyltransferase M.TaqI-like" evidence="7">
    <location>
        <begin position="54"/>
        <end position="195"/>
    </location>
</feature>
<evidence type="ECO:0000256" key="1">
    <source>
        <dbReference type="ARBA" id="ARBA00006594"/>
    </source>
</evidence>
<comment type="caution">
    <text evidence="9">The sequence shown here is derived from an EMBL/GenBank/DDBJ whole genome shotgun (WGS) entry which is preliminary data.</text>
</comment>
<dbReference type="EC" id="2.1.1.72" evidence="2"/>
<accession>A0ABW9K1D5</accession>
<dbReference type="PRINTS" id="PR00507">
    <property type="entry name" value="N12N6MTFRASE"/>
</dbReference>
<keyword evidence="10" id="KW-1185">Reference proteome</keyword>
<evidence type="ECO:0000259" key="7">
    <source>
        <dbReference type="Pfam" id="PF07669"/>
    </source>
</evidence>
<gene>
    <name evidence="9" type="ORF">ACKW6Q_09150</name>
</gene>
<dbReference type="Pfam" id="PF22837">
    <property type="entry name" value="M_Eco57I_C"/>
    <property type="match status" value="1"/>
</dbReference>
<name>A0ABW9K1D5_9FLAO</name>
<dbReference type="EMBL" id="JBJXVJ010000002">
    <property type="protein sequence ID" value="MFN1217140.1"/>
    <property type="molecule type" value="Genomic_DNA"/>
</dbReference>
<keyword evidence="5" id="KW-0949">S-adenosyl-L-methionine</keyword>
<proteinExistence type="inferred from homology"/>
<evidence type="ECO:0000259" key="8">
    <source>
        <dbReference type="Pfam" id="PF22837"/>
    </source>
</evidence>
<dbReference type="InterPro" id="IPR029063">
    <property type="entry name" value="SAM-dependent_MTases_sf"/>
</dbReference>
<evidence type="ECO:0000256" key="6">
    <source>
        <dbReference type="ARBA" id="ARBA00047942"/>
    </source>
</evidence>
<dbReference type="PANTHER" id="PTHR33841:SF5">
    <property type="entry name" value="DNA METHYLASE (MODIFICATION METHYLASE) (METHYLTRANSFERASE)-RELATED"/>
    <property type="match status" value="1"/>
</dbReference>
<keyword evidence="4" id="KW-0808">Transferase</keyword>
<evidence type="ECO:0000256" key="2">
    <source>
        <dbReference type="ARBA" id="ARBA00011900"/>
    </source>
</evidence>
<dbReference type="CDD" id="cd02440">
    <property type="entry name" value="AdoMet_MTases"/>
    <property type="match status" value="1"/>
</dbReference>
<dbReference type="SUPFAM" id="SSF53335">
    <property type="entry name" value="S-adenosyl-L-methionine-dependent methyltransferases"/>
    <property type="match status" value="1"/>
</dbReference>
<reference evidence="9 10" key="1">
    <citation type="submission" date="2024-12" db="EMBL/GenBank/DDBJ databases">
        <title>Draft genome sequence of Chryseobacterium kwangjuense AG447.</title>
        <authorList>
            <person name="Cheptsov V.S."/>
            <person name="Belov A."/>
            <person name="Zavarzina A.G."/>
        </authorList>
    </citation>
    <scope>NUCLEOTIDE SEQUENCE [LARGE SCALE GENOMIC DNA]</scope>
    <source>
        <strain evidence="9 10">AG447</strain>
    </source>
</reference>
<organism evidence="9 10">
    <name type="scientific">Chryseobacterium kwangjuense</name>
    <dbReference type="NCBI Taxonomy" id="267125"/>
    <lineage>
        <taxon>Bacteria</taxon>
        <taxon>Pseudomonadati</taxon>
        <taxon>Bacteroidota</taxon>
        <taxon>Flavobacteriia</taxon>
        <taxon>Flavobacteriales</taxon>
        <taxon>Weeksellaceae</taxon>
        <taxon>Chryseobacterium group</taxon>
        <taxon>Chryseobacterium</taxon>
    </lineage>
</organism>
<dbReference type="SUPFAM" id="SSF116734">
    <property type="entry name" value="DNA methylase specificity domain"/>
    <property type="match status" value="1"/>
</dbReference>
<evidence type="ECO:0000256" key="5">
    <source>
        <dbReference type="ARBA" id="ARBA00022691"/>
    </source>
</evidence>
<evidence type="ECO:0000256" key="3">
    <source>
        <dbReference type="ARBA" id="ARBA00022603"/>
    </source>
</evidence>
<keyword evidence="3 9" id="KW-0489">Methyltransferase</keyword>
<dbReference type="InterPro" id="IPR050953">
    <property type="entry name" value="N4_N6_ade-DNA_methylase"/>
</dbReference>
<dbReference type="InterPro" id="IPR054520">
    <property type="entry name" value="M_Eco57I_C"/>
</dbReference>
<protein>
    <recommendedName>
        <fullName evidence="2">site-specific DNA-methyltransferase (adenine-specific)</fullName>
        <ecNumber evidence="2">2.1.1.72</ecNumber>
    </recommendedName>
</protein>
<feature type="domain" description="Type II methyltransferase M.Eco57I C-terminal" evidence="8">
    <location>
        <begin position="250"/>
        <end position="502"/>
    </location>
</feature>